<sequence length="137" mass="15260">MPSIPGGKRHSRLHIYCLCSFSAMNKMAPNSISALQRTFSFWHMPQSRAGLALNSVKLLHAPLPTVSKKWCGTTQHTAKKTKTSRIMLLSEVPGEKYTETPLSPHSARTPLYRISPSNFRHLLRAVGTAKVFTETKA</sequence>
<accession>A0A0B2W3K2</accession>
<keyword evidence="2" id="KW-1185">Reference proteome</keyword>
<gene>
    <name evidence="1" type="ORF">Tcan_00209</name>
</gene>
<dbReference type="AlphaFoldDB" id="A0A0B2W3K2"/>
<dbReference type="Proteomes" id="UP000031036">
    <property type="component" value="Unassembled WGS sequence"/>
</dbReference>
<evidence type="ECO:0000313" key="1">
    <source>
        <dbReference type="EMBL" id="KHN87740.1"/>
    </source>
</evidence>
<protein>
    <submittedName>
        <fullName evidence="1">Uncharacterized protein</fullName>
    </submittedName>
</protein>
<evidence type="ECO:0000313" key="2">
    <source>
        <dbReference type="Proteomes" id="UP000031036"/>
    </source>
</evidence>
<comment type="caution">
    <text evidence="1">The sequence shown here is derived from an EMBL/GenBank/DDBJ whole genome shotgun (WGS) entry which is preliminary data.</text>
</comment>
<proteinExistence type="predicted"/>
<dbReference type="EMBL" id="JPKZ01000338">
    <property type="protein sequence ID" value="KHN87740.1"/>
    <property type="molecule type" value="Genomic_DNA"/>
</dbReference>
<reference evidence="1 2" key="1">
    <citation type="submission" date="2014-11" db="EMBL/GenBank/DDBJ databases">
        <title>Genetic blueprint of the zoonotic pathogen Toxocara canis.</title>
        <authorList>
            <person name="Zhu X.-Q."/>
            <person name="Korhonen P.K."/>
            <person name="Cai H."/>
            <person name="Young N.D."/>
            <person name="Nejsum P."/>
            <person name="von Samson-Himmelstjerna G."/>
            <person name="Boag P.R."/>
            <person name="Tan P."/>
            <person name="Li Q."/>
            <person name="Min J."/>
            <person name="Yang Y."/>
            <person name="Wang X."/>
            <person name="Fang X."/>
            <person name="Hall R.S."/>
            <person name="Hofmann A."/>
            <person name="Sternberg P.W."/>
            <person name="Jex A.R."/>
            <person name="Gasser R.B."/>
        </authorList>
    </citation>
    <scope>NUCLEOTIDE SEQUENCE [LARGE SCALE GENOMIC DNA]</scope>
    <source>
        <strain evidence="1">PN_DK_2014</strain>
    </source>
</reference>
<name>A0A0B2W3K2_TOXCA</name>
<organism evidence="1 2">
    <name type="scientific">Toxocara canis</name>
    <name type="common">Canine roundworm</name>
    <dbReference type="NCBI Taxonomy" id="6265"/>
    <lineage>
        <taxon>Eukaryota</taxon>
        <taxon>Metazoa</taxon>
        <taxon>Ecdysozoa</taxon>
        <taxon>Nematoda</taxon>
        <taxon>Chromadorea</taxon>
        <taxon>Rhabditida</taxon>
        <taxon>Spirurina</taxon>
        <taxon>Ascaridomorpha</taxon>
        <taxon>Ascaridoidea</taxon>
        <taxon>Toxocaridae</taxon>
        <taxon>Toxocara</taxon>
    </lineage>
</organism>